<name>A0ABM4E6Z7_9AVES</name>
<accession>A0ABM4E6Z7</accession>
<organism evidence="2 3">
    <name type="scientific">Apteryx mantelli</name>
    <name type="common">North Island brown kiwi</name>
    <dbReference type="NCBI Taxonomy" id="2696672"/>
    <lineage>
        <taxon>Eukaryota</taxon>
        <taxon>Metazoa</taxon>
        <taxon>Chordata</taxon>
        <taxon>Craniata</taxon>
        <taxon>Vertebrata</taxon>
        <taxon>Euteleostomi</taxon>
        <taxon>Archelosauria</taxon>
        <taxon>Archosauria</taxon>
        <taxon>Dinosauria</taxon>
        <taxon>Saurischia</taxon>
        <taxon>Theropoda</taxon>
        <taxon>Coelurosauria</taxon>
        <taxon>Aves</taxon>
        <taxon>Palaeognathae</taxon>
        <taxon>Apterygiformes</taxon>
        <taxon>Apterygidae</taxon>
        <taxon>Apteryx</taxon>
    </lineage>
</organism>
<dbReference type="PANTHER" id="PTHR36961">
    <property type="entry name" value="LEUKEMIA-ASSOCIATED PROTEIN 7"/>
    <property type="match status" value="1"/>
</dbReference>
<reference evidence="3" key="2">
    <citation type="submission" date="2025-08" db="UniProtKB">
        <authorList>
            <consortium name="RefSeq"/>
        </authorList>
    </citation>
    <scope>IDENTIFICATION</scope>
    <source>
        <tissue evidence="3">Blood</tissue>
    </source>
</reference>
<evidence type="ECO:0000256" key="1">
    <source>
        <dbReference type="SAM" id="MobiDB-lite"/>
    </source>
</evidence>
<dbReference type="Pfam" id="PF15760">
    <property type="entry name" value="DLEU7"/>
    <property type="match status" value="1"/>
</dbReference>
<dbReference type="RefSeq" id="XP_067148482.1">
    <property type="nucleotide sequence ID" value="XM_067292381.1"/>
</dbReference>
<sequence length="226" mass="23885">MAGPAALLASISHQLRGLQTLRLLLGAGPWRDEATACGPPRRPRPTAQTQTAGAGGSRHGAGDAHGLGRTWGPEAEGKASGESPGGEAASGEQALPSPGAAMPEPAVQPSAARPGTLREAALRSKLARVAGAATRLVEAEQTLLLPLLQEHPFPVHLKDSIEFRNICSRMALQKEGQQFDRDLHEAHQCLKTIIEKLICSLAVFPSESYSPVRSTLRQILQNLLAI</sequence>
<feature type="compositionally biased region" description="Low complexity" evidence="1">
    <location>
        <begin position="78"/>
        <end position="94"/>
    </location>
</feature>
<reference evidence="2" key="1">
    <citation type="submission" date="2025-05" db="UniProtKB">
        <authorList>
            <consortium name="RefSeq"/>
        </authorList>
    </citation>
    <scope>NUCLEOTIDE SEQUENCE [LARGE SCALE GENOMIC DNA]</scope>
</reference>
<evidence type="ECO:0000313" key="2">
    <source>
        <dbReference type="Proteomes" id="UP001652627"/>
    </source>
</evidence>
<keyword evidence="2" id="KW-1185">Reference proteome</keyword>
<gene>
    <name evidence="3" type="primary">DLEU7</name>
</gene>
<feature type="region of interest" description="Disordered" evidence="1">
    <location>
        <begin position="34"/>
        <end position="114"/>
    </location>
</feature>
<dbReference type="PANTHER" id="PTHR36961:SF1">
    <property type="entry name" value="LEUKEMIA-ASSOCIATED PROTEIN 7"/>
    <property type="match status" value="1"/>
</dbReference>
<evidence type="ECO:0000313" key="3">
    <source>
        <dbReference type="RefSeq" id="XP_067148482.1"/>
    </source>
</evidence>
<feature type="compositionally biased region" description="Gly residues" evidence="1">
    <location>
        <begin position="53"/>
        <end position="65"/>
    </location>
</feature>
<dbReference type="Proteomes" id="UP001652627">
    <property type="component" value="Chromosome 1"/>
</dbReference>
<proteinExistence type="predicted"/>
<dbReference type="GeneID" id="136990966"/>
<protein>
    <submittedName>
        <fullName evidence="3">Leukemia-associated protein 7</fullName>
    </submittedName>
</protein>
<dbReference type="InterPro" id="IPR031510">
    <property type="entry name" value="DLEU7"/>
</dbReference>